<feature type="transmembrane region" description="Helical" evidence="6">
    <location>
        <begin position="257"/>
        <end position="274"/>
    </location>
</feature>
<feature type="non-terminal residue" evidence="8">
    <location>
        <position position="1"/>
    </location>
</feature>
<dbReference type="GO" id="GO:0016020">
    <property type="term" value="C:membrane"/>
    <property type="evidence" value="ECO:0007669"/>
    <property type="project" value="UniProtKB-SubCell"/>
</dbReference>
<sequence length="587" mass="63086">LRANVKPPRSKSTETTSSSSSGDFLIDVVVNSAWLAAVLFIQTIELQKLKIQQQQQQLLLQNNSRPHFCTTAHWQLCVKSTNTVIVINVVTSELASISFLGFFCLLFFNNFLNPVVIRVFIIVIIVSFTPPTPTRMVVTAAAAGGGAGNANGNGGSSASIAASSSVSVSSGASGVVVVVNGGGSAAAAAAAAAVVAGANVSNGASGSSAEHGGGAGGGHGGTGVAVGGGGGTGGATGGGATSTVNDCPYERYNAESVIVLGFFGLFVISFGLLANLLNVRIFTHKLMRVSLLNWYLAALAVSDTLMQVTSFLMFCLPRIGEYFDNFDAINFGYWITPAAYAIGMMAQTTSVWLTVAMSLHRFVGVCLPFKASLLCSRRNTLAILVGVPLFGIVFNFSRFWEVVLTSRCYSTDVNATIVQVSSSQLRGDPIYKTILLGWCYTLAMFILPFLLLIFLNSNVLRAIRRTRRLHDQIRLDVLQGAKSRELAKEIRTSIMLVAVVVVFLLCNALALILNIFEVTEVYVYFRSTFTRLVYVSNVLVLVNSCINIFIYSSFSERYRLLLRHYLSCSWMRTGGELLIDRSVTNNF</sequence>
<dbReference type="STRING" id="268474.A0A0V1MX92"/>
<feature type="transmembrane region" description="Helical" evidence="6">
    <location>
        <begin position="85"/>
        <end position="109"/>
    </location>
</feature>
<dbReference type="OrthoDB" id="10011262at2759"/>
<name>A0A0V1MX92_9BILA</name>
<dbReference type="CDD" id="cd14978">
    <property type="entry name" value="7tmA_FMRFamide_R-like"/>
    <property type="match status" value="1"/>
</dbReference>
<evidence type="ECO:0000256" key="3">
    <source>
        <dbReference type="ARBA" id="ARBA00022989"/>
    </source>
</evidence>
<feature type="transmembrane region" description="Helical" evidence="6">
    <location>
        <begin position="435"/>
        <end position="455"/>
    </location>
</feature>
<comment type="subcellular location">
    <subcellularLocation>
        <location evidence="1">Membrane</location>
    </subcellularLocation>
</comment>
<comment type="caution">
    <text evidence="8">The sequence shown here is derived from an EMBL/GenBank/DDBJ whole genome shotgun (WGS) entry which is preliminary data.</text>
</comment>
<dbReference type="InterPro" id="IPR000276">
    <property type="entry name" value="GPCR_Rhodpsn"/>
</dbReference>
<organism evidence="8 9">
    <name type="scientific">Trichinella papuae</name>
    <dbReference type="NCBI Taxonomy" id="268474"/>
    <lineage>
        <taxon>Eukaryota</taxon>
        <taxon>Metazoa</taxon>
        <taxon>Ecdysozoa</taxon>
        <taxon>Nematoda</taxon>
        <taxon>Enoplea</taxon>
        <taxon>Dorylaimia</taxon>
        <taxon>Trichinellida</taxon>
        <taxon>Trichinellidae</taxon>
        <taxon>Trichinella</taxon>
    </lineage>
</organism>
<feature type="non-terminal residue" evidence="8">
    <location>
        <position position="587"/>
    </location>
</feature>
<proteinExistence type="predicted"/>
<protein>
    <submittedName>
        <fullName evidence="8">FMRFamide receptor</fullName>
    </submittedName>
</protein>
<dbReference type="PANTHER" id="PTHR46641:SF1">
    <property type="entry name" value="G-PROTEIN COUPLED RECEPTORS FAMILY 1 PROFILE DOMAIN-CONTAINING PROTEIN"/>
    <property type="match status" value="1"/>
</dbReference>
<evidence type="ECO:0000256" key="2">
    <source>
        <dbReference type="ARBA" id="ARBA00022692"/>
    </source>
</evidence>
<dbReference type="Proteomes" id="UP000054843">
    <property type="component" value="Unassembled WGS sequence"/>
</dbReference>
<dbReference type="EMBL" id="JYDO01000031">
    <property type="protein sequence ID" value="KRZ76142.1"/>
    <property type="molecule type" value="Genomic_DNA"/>
</dbReference>
<dbReference type="Gene3D" id="1.20.1070.10">
    <property type="entry name" value="Rhodopsin 7-helix transmembrane proteins"/>
    <property type="match status" value="1"/>
</dbReference>
<keyword evidence="3 6" id="KW-1133">Transmembrane helix</keyword>
<dbReference type="Pfam" id="PF00001">
    <property type="entry name" value="7tm_1"/>
    <property type="match status" value="1"/>
</dbReference>
<dbReference type="PRINTS" id="PR00237">
    <property type="entry name" value="GPCRRHODOPSN"/>
</dbReference>
<keyword evidence="9" id="KW-1185">Reference proteome</keyword>
<dbReference type="AlphaFoldDB" id="A0A0V1MX92"/>
<reference evidence="8 9" key="1">
    <citation type="submission" date="2015-01" db="EMBL/GenBank/DDBJ databases">
        <title>Evolution of Trichinella species and genotypes.</title>
        <authorList>
            <person name="Korhonen P.K."/>
            <person name="Edoardo P."/>
            <person name="Giuseppe L.R."/>
            <person name="Gasser R.B."/>
        </authorList>
    </citation>
    <scope>NUCLEOTIDE SEQUENCE [LARGE SCALE GENOMIC DNA]</scope>
    <source>
        <strain evidence="8">ISS1980</strain>
    </source>
</reference>
<evidence type="ECO:0000313" key="9">
    <source>
        <dbReference type="Proteomes" id="UP000054843"/>
    </source>
</evidence>
<gene>
    <name evidence="8" type="primary">FR</name>
    <name evidence="8" type="ORF">T10_9165</name>
</gene>
<feature type="domain" description="G-protein coupled receptors family 1 profile" evidence="7">
    <location>
        <begin position="274"/>
        <end position="551"/>
    </location>
</feature>
<evidence type="ECO:0000256" key="4">
    <source>
        <dbReference type="ARBA" id="ARBA00023136"/>
    </source>
</evidence>
<dbReference type="InterPro" id="IPR017452">
    <property type="entry name" value="GPCR_Rhodpsn_7TM"/>
</dbReference>
<keyword evidence="2 6" id="KW-0812">Transmembrane</keyword>
<dbReference type="GO" id="GO:0004930">
    <property type="term" value="F:G protein-coupled receptor activity"/>
    <property type="evidence" value="ECO:0007669"/>
    <property type="project" value="InterPro"/>
</dbReference>
<dbReference type="PANTHER" id="PTHR46641">
    <property type="entry name" value="FMRFAMIDE RECEPTOR-RELATED"/>
    <property type="match status" value="1"/>
</dbReference>
<feature type="transmembrane region" description="Helical" evidence="6">
    <location>
        <begin position="294"/>
        <end position="316"/>
    </location>
</feature>
<evidence type="ECO:0000313" key="8">
    <source>
        <dbReference type="EMBL" id="KRZ76142.1"/>
    </source>
</evidence>
<keyword evidence="8" id="KW-0675">Receptor</keyword>
<evidence type="ECO:0000256" key="1">
    <source>
        <dbReference type="ARBA" id="ARBA00004370"/>
    </source>
</evidence>
<keyword evidence="4 6" id="KW-0472">Membrane</keyword>
<feature type="transmembrane region" description="Helical" evidence="6">
    <location>
        <begin position="381"/>
        <end position="400"/>
    </location>
</feature>
<evidence type="ECO:0000259" key="7">
    <source>
        <dbReference type="PROSITE" id="PS50262"/>
    </source>
</evidence>
<feature type="transmembrane region" description="Helical" evidence="6">
    <location>
        <begin position="533"/>
        <end position="554"/>
    </location>
</feature>
<evidence type="ECO:0000256" key="5">
    <source>
        <dbReference type="SAM" id="MobiDB-lite"/>
    </source>
</evidence>
<dbReference type="InterPro" id="IPR052954">
    <property type="entry name" value="GPCR-Ligand_Int"/>
</dbReference>
<evidence type="ECO:0000256" key="6">
    <source>
        <dbReference type="SAM" id="Phobius"/>
    </source>
</evidence>
<accession>A0A0V1MX92</accession>
<dbReference type="PROSITE" id="PS50262">
    <property type="entry name" value="G_PROTEIN_RECEP_F1_2"/>
    <property type="match status" value="1"/>
</dbReference>
<feature type="transmembrane region" description="Helical" evidence="6">
    <location>
        <begin position="328"/>
        <end position="345"/>
    </location>
</feature>
<feature type="transmembrane region" description="Helical" evidence="6">
    <location>
        <begin position="494"/>
        <end position="513"/>
    </location>
</feature>
<dbReference type="SUPFAM" id="SSF81321">
    <property type="entry name" value="Family A G protein-coupled receptor-like"/>
    <property type="match status" value="1"/>
</dbReference>
<feature type="region of interest" description="Disordered" evidence="5">
    <location>
        <begin position="1"/>
        <end position="21"/>
    </location>
</feature>
<feature type="transmembrane region" description="Helical" evidence="6">
    <location>
        <begin position="115"/>
        <end position="132"/>
    </location>
</feature>